<evidence type="ECO:0000256" key="2">
    <source>
        <dbReference type="ARBA" id="ARBA00022803"/>
    </source>
</evidence>
<dbReference type="PROSITE" id="PS50005">
    <property type="entry name" value="TPR"/>
    <property type="match status" value="3"/>
</dbReference>
<dbReference type="SUPFAM" id="SSF48452">
    <property type="entry name" value="TPR-like"/>
    <property type="match status" value="1"/>
</dbReference>
<accession>A0A0F9IKA0</accession>
<dbReference type="SMART" id="SM00671">
    <property type="entry name" value="SEL1"/>
    <property type="match status" value="3"/>
</dbReference>
<comment type="caution">
    <text evidence="4">The sequence shown here is derived from an EMBL/GenBank/DDBJ whole genome shotgun (WGS) entry which is preliminary data.</text>
</comment>
<keyword evidence="3" id="KW-0472">Membrane</keyword>
<proteinExistence type="predicted"/>
<evidence type="ECO:0000313" key="4">
    <source>
        <dbReference type="EMBL" id="KKM27997.1"/>
    </source>
</evidence>
<evidence type="ECO:0000256" key="3">
    <source>
        <dbReference type="SAM" id="Phobius"/>
    </source>
</evidence>
<feature type="transmembrane region" description="Helical" evidence="3">
    <location>
        <begin position="21"/>
        <end position="42"/>
    </location>
</feature>
<reference evidence="4" key="1">
    <citation type="journal article" date="2015" name="Nature">
        <title>Complex archaea that bridge the gap between prokaryotes and eukaryotes.</title>
        <authorList>
            <person name="Spang A."/>
            <person name="Saw J.H."/>
            <person name="Jorgensen S.L."/>
            <person name="Zaremba-Niedzwiedzka K."/>
            <person name="Martijn J."/>
            <person name="Lind A.E."/>
            <person name="van Eijk R."/>
            <person name="Schleper C."/>
            <person name="Guy L."/>
            <person name="Ettema T.J."/>
        </authorList>
    </citation>
    <scope>NUCLEOTIDE SEQUENCE</scope>
</reference>
<name>A0A0F9IKA0_9ZZZZ</name>
<dbReference type="AlphaFoldDB" id="A0A0F9IKA0"/>
<dbReference type="SMART" id="SM00028">
    <property type="entry name" value="TPR"/>
    <property type="match status" value="3"/>
</dbReference>
<gene>
    <name evidence="4" type="ORF">LCGC14_1569130</name>
</gene>
<dbReference type="PANTHER" id="PTHR44366">
    <property type="entry name" value="UDP-N-ACETYLGLUCOSAMINE--PEPTIDE N-ACETYLGLUCOSAMINYLTRANSFERASE 110 KDA SUBUNIT"/>
    <property type="match status" value="1"/>
</dbReference>
<organism evidence="4">
    <name type="scientific">marine sediment metagenome</name>
    <dbReference type="NCBI Taxonomy" id="412755"/>
    <lineage>
        <taxon>unclassified sequences</taxon>
        <taxon>metagenomes</taxon>
        <taxon>ecological metagenomes</taxon>
    </lineage>
</organism>
<sequence>MFKAIRNSYSNRNIAKILDAVIRAFVVITGVAIAGNTLGIFLRPQVAYAEENHPQKLVKQLKAGHQQKYDLKVREFLESQKEFGNPASAYQTLDHLFDKIKIKIRPRTKYNKEEAIKALKAIDGVLKKEGKFEYRKNKLLIEGLKKQKDGKRFIDCDDFSSIYLFAGERLGLFLEPVYAPRHVFLRCRLDDYTSFYWEPTLAAEKDVGFYKDWLNIPDESIYPIILNKNEFEAIHLNNLGAAWYEKGDYVTAVECYKKAIRLNPDYAEAINNLGVIYSKRGNLDIAMDCYKKATRINPNYAAAFSNIGVVFYKQGYLQKAIELFEKAIEKDSNFDKAHANRDFTIMERDSRK</sequence>
<dbReference type="GO" id="GO:0097363">
    <property type="term" value="F:protein O-acetylglucosaminyltransferase activity"/>
    <property type="evidence" value="ECO:0007669"/>
    <property type="project" value="TreeGrafter"/>
</dbReference>
<protein>
    <submittedName>
        <fullName evidence="4">Uncharacterized protein</fullName>
    </submittedName>
</protein>
<dbReference type="InterPro" id="IPR011990">
    <property type="entry name" value="TPR-like_helical_dom_sf"/>
</dbReference>
<keyword evidence="2" id="KW-0802">TPR repeat</keyword>
<dbReference type="PANTHER" id="PTHR44366:SF1">
    <property type="entry name" value="UDP-N-ACETYLGLUCOSAMINE--PEPTIDE N-ACETYLGLUCOSAMINYLTRANSFERASE 110 KDA SUBUNIT"/>
    <property type="match status" value="1"/>
</dbReference>
<dbReference type="InterPro" id="IPR037919">
    <property type="entry name" value="OGT"/>
</dbReference>
<dbReference type="InterPro" id="IPR006597">
    <property type="entry name" value="Sel1-like"/>
</dbReference>
<keyword evidence="3" id="KW-1133">Transmembrane helix</keyword>
<dbReference type="Gene3D" id="1.25.40.10">
    <property type="entry name" value="Tetratricopeptide repeat domain"/>
    <property type="match status" value="2"/>
</dbReference>
<dbReference type="Pfam" id="PF13414">
    <property type="entry name" value="TPR_11"/>
    <property type="match status" value="1"/>
</dbReference>
<dbReference type="InterPro" id="IPR013105">
    <property type="entry name" value="TPR_2"/>
</dbReference>
<dbReference type="GO" id="GO:0006493">
    <property type="term" value="P:protein O-linked glycosylation"/>
    <property type="evidence" value="ECO:0007669"/>
    <property type="project" value="InterPro"/>
</dbReference>
<evidence type="ECO:0000256" key="1">
    <source>
        <dbReference type="ARBA" id="ARBA00022737"/>
    </source>
</evidence>
<dbReference type="Pfam" id="PF07719">
    <property type="entry name" value="TPR_2"/>
    <property type="match status" value="1"/>
</dbReference>
<dbReference type="EMBL" id="LAZR01012214">
    <property type="protein sequence ID" value="KKM27997.1"/>
    <property type="molecule type" value="Genomic_DNA"/>
</dbReference>
<keyword evidence="1" id="KW-0677">Repeat</keyword>
<dbReference type="PROSITE" id="PS50293">
    <property type="entry name" value="TPR_REGION"/>
    <property type="match status" value="3"/>
</dbReference>
<dbReference type="InterPro" id="IPR019734">
    <property type="entry name" value="TPR_rpt"/>
</dbReference>
<keyword evidence="3" id="KW-0812">Transmembrane</keyword>